<reference evidence="1" key="1">
    <citation type="journal article" date="2021" name="New Phytol.">
        <title>Evolutionary innovations through gain and loss of genes in the ectomycorrhizal Boletales.</title>
        <authorList>
            <person name="Wu G."/>
            <person name="Miyauchi S."/>
            <person name="Morin E."/>
            <person name="Kuo A."/>
            <person name="Drula E."/>
            <person name="Varga T."/>
            <person name="Kohler A."/>
            <person name="Feng B."/>
            <person name="Cao Y."/>
            <person name="Lipzen A."/>
            <person name="Daum C."/>
            <person name="Hundley H."/>
            <person name="Pangilinan J."/>
            <person name="Johnson J."/>
            <person name="Barry K."/>
            <person name="LaButti K."/>
            <person name="Ng V."/>
            <person name="Ahrendt S."/>
            <person name="Min B."/>
            <person name="Choi I.G."/>
            <person name="Park H."/>
            <person name="Plett J.M."/>
            <person name="Magnuson J."/>
            <person name="Spatafora J.W."/>
            <person name="Nagy L.G."/>
            <person name="Henrissat B."/>
            <person name="Grigoriev I.V."/>
            <person name="Yang Z.L."/>
            <person name="Xu J."/>
            <person name="Martin F.M."/>
        </authorList>
    </citation>
    <scope>NUCLEOTIDE SEQUENCE</scope>
    <source>
        <strain evidence="1">KUC20120723A-06</strain>
    </source>
</reference>
<protein>
    <submittedName>
        <fullName evidence="1">FAD/NAD(P)-binding domain-containing protein</fullName>
    </submittedName>
</protein>
<proteinExistence type="predicted"/>
<sequence>MHFSPKSSSKTVVVMGGSYGGKCCRAARVLAEGLPQGWRVVLIDRNSHINHIYNLPRYAVLPGHEHKAFIPYDNIFRSTSEPDAPLNSNRHLRLHATITSLNPRSIGLSRSFPELGITEPSLSFDYAVYALGSHLPTPIDLWGAKLDVDNPKASEAPDPPAYTGTKKEGASWLQQRQKRVENASSVLVVGGGALGIQFASDIADVYPNKHVTLLHSRNRLLPRFDPSIHDEILQSLVELNVEVITGERLDLQSVHETSGQKTATGSRMVRTMSGREIAADLLLLCTGQIPNTALLEKMDSRTIVPEKGMARVLQTMQLSVPPSPPTSGSETMYPHIFVVGDAADAFDALNAGHTAYYQAEVAARNILRLIRRQEHSAVDREGQNEGEELELYTPGPPAIKVSLGLTRSVYEVNGIVGVREDGNEDLNAKAMWASYGMRDVGEEGMHV</sequence>
<evidence type="ECO:0000313" key="1">
    <source>
        <dbReference type="EMBL" id="KAH7925986.1"/>
    </source>
</evidence>
<dbReference type="Proteomes" id="UP000790709">
    <property type="component" value="Unassembled WGS sequence"/>
</dbReference>
<dbReference type="EMBL" id="MU266391">
    <property type="protein sequence ID" value="KAH7925986.1"/>
    <property type="molecule type" value="Genomic_DNA"/>
</dbReference>
<organism evidence="1 2">
    <name type="scientific">Leucogyrophana mollusca</name>
    <dbReference type="NCBI Taxonomy" id="85980"/>
    <lineage>
        <taxon>Eukaryota</taxon>
        <taxon>Fungi</taxon>
        <taxon>Dikarya</taxon>
        <taxon>Basidiomycota</taxon>
        <taxon>Agaricomycotina</taxon>
        <taxon>Agaricomycetes</taxon>
        <taxon>Agaricomycetidae</taxon>
        <taxon>Boletales</taxon>
        <taxon>Boletales incertae sedis</taxon>
        <taxon>Leucogyrophana</taxon>
    </lineage>
</organism>
<comment type="caution">
    <text evidence="1">The sequence shown here is derived from an EMBL/GenBank/DDBJ whole genome shotgun (WGS) entry which is preliminary data.</text>
</comment>
<name>A0ACB8BJD2_9AGAM</name>
<gene>
    <name evidence="1" type="ORF">BV22DRAFT_1010139</name>
</gene>
<keyword evidence="2" id="KW-1185">Reference proteome</keyword>
<accession>A0ACB8BJD2</accession>
<evidence type="ECO:0000313" key="2">
    <source>
        <dbReference type="Proteomes" id="UP000790709"/>
    </source>
</evidence>